<reference evidence="3" key="1">
    <citation type="submission" date="2016-07" db="EMBL/GenBank/DDBJ databases">
        <authorList>
            <person name="Florea S."/>
            <person name="Webb J.S."/>
            <person name="Jaromczyk J."/>
            <person name="Schardl C.L."/>
        </authorList>
    </citation>
    <scope>NUCLEOTIDE SEQUENCE [LARGE SCALE GENOMIC DNA]</scope>
    <source>
        <strain evidence="3">IPB1</strain>
    </source>
</reference>
<dbReference type="SUPFAM" id="SSF55729">
    <property type="entry name" value="Acyl-CoA N-acyltransferases (Nat)"/>
    <property type="match status" value="1"/>
</dbReference>
<evidence type="ECO:0000313" key="3">
    <source>
        <dbReference type="Proteomes" id="UP000093366"/>
    </source>
</evidence>
<dbReference type="InterPro" id="IPR016181">
    <property type="entry name" value="Acyl_CoA_acyltransferase"/>
</dbReference>
<dbReference type="CDD" id="cd04301">
    <property type="entry name" value="NAT_SF"/>
    <property type="match status" value="1"/>
</dbReference>
<accession>A0A1C0TQG4</accession>
<dbReference type="Pfam" id="PF00583">
    <property type="entry name" value="Acetyltransf_1"/>
    <property type="match status" value="1"/>
</dbReference>
<sequence>MSQLVVTEITGQSIEAEQIAKWYFEQWDSKNATTTYSDVLALVTSTKNKIGFYTAIDGKLTGAAEVKFQSGTAWLDGVYVDTLYRGKGISSALVAYAKQKAVELDCQTLNLKCESHLIDLYKKFGFSVIAKEGDKSIMAYDTSN</sequence>
<dbReference type="Gene3D" id="3.40.630.30">
    <property type="match status" value="1"/>
</dbReference>
<proteinExistence type="predicted"/>
<evidence type="ECO:0000313" key="2">
    <source>
        <dbReference type="EMBL" id="OCQ21171.1"/>
    </source>
</evidence>
<gene>
    <name evidence="2" type="ORF">A7985_11085</name>
</gene>
<feature type="domain" description="N-acetyltransferase" evidence="1">
    <location>
        <begin position="4"/>
        <end position="143"/>
    </location>
</feature>
<name>A0A1C0TQG4_9GAMM</name>
<evidence type="ECO:0000259" key="1">
    <source>
        <dbReference type="PROSITE" id="PS51186"/>
    </source>
</evidence>
<dbReference type="EMBL" id="MAUJ01000003">
    <property type="protein sequence ID" value="OCQ21171.1"/>
    <property type="molecule type" value="Genomic_DNA"/>
</dbReference>
<dbReference type="PROSITE" id="PS51186">
    <property type="entry name" value="GNAT"/>
    <property type="match status" value="1"/>
</dbReference>
<dbReference type="AlphaFoldDB" id="A0A1C0TQG4"/>
<dbReference type="GO" id="GO:0016747">
    <property type="term" value="F:acyltransferase activity, transferring groups other than amino-acyl groups"/>
    <property type="evidence" value="ECO:0007669"/>
    <property type="project" value="InterPro"/>
</dbReference>
<organism evidence="2 3">
    <name type="scientific">Pseudoalteromonas luteoviolacea</name>
    <dbReference type="NCBI Taxonomy" id="43657"/>
    <lineage>
        <taxon>Bacteria</taxon>
        <taxon>Pseudomonadati</taxon>
        <taxon>Pseudomonadota</taxon>
        <taxon>Gammaproteobacteria</taxon>
        <taxon>Alteromonadales</taxon>
        <taxon>Pseudoalteromonadaceae</taxon>
        <taxon>Pseudoalteromonas</taxon>
    </lineage>
</organism>
<protein>
    <recommendedName>
        <fullName evidence="1">N-acetyltransferase domain-containing protein</fullName>
    </recommendedName>
</protein>
<dbReference type="InterPro" id="IPR000182">
    <property type="entry name" value="GNAT_dom"/>
</dbReference>
<dbReference type="Proteomes" id="UP000093366">
    <property type="component" value="Unassembled WGS sequence"/>
</dbReference>
<comment type="caution">
    <text evidence="2">The sequence shown here is derived from an EMBL/GenBank/DDBJ whole genome shotgun (WGS) entry which is preliminary data.</text>
</comment>